<dbReference type="eggNOG" id="COG3610">
    <property type="taxonomic scope" value="Bacteria"/>
</dbReference>
<dbReference type="Proteomes" id="UP000005801">
    <property type="component" value="Unassembled WGS sequence"/>
</dbReference>
<feature type="transmembrane region" description="Helical" evidence="6">
    <location>
        <begin position="262"/>
        <end position="279"/>
    </location>
</feature>
<comment type="caution">
    <text evidence="9">The sequence shown here is derived from an EMBL/GenBank/DDBJ whole genome shotgun (WGS) entry which is preliminary data.</text>
</comment>
<feature type="transmembrane region" description="Helical" evidence="6">
    <location>
        <begin position="183"/>
        <end position="203"/>
    </location>
</feature>
<evidence type="ECO:0000313" key="9">
    <source>
        <dbReference type="EMBL" id="EDM77362.1"/>
    </source>
</evidence>
<accession>A6G9S6</accession>
<reference evidence="9 10" key="1">
    <citation type="submission" date="2007-06" db="EMBL/GenBank/DDBJ databases">
        <authorList>
            <person name="Shimkets L."/>
            <person name="Ferriera S."/>
            <person name="Johnson J."/>
            <person name="Kravitz S."/>
            <person name="Beeson K."/>
            <person name="Sutton G."/>
            <person name="Rogers Y.-H."/>
            <person name="Friedman R."/>
            <person name="Frazier M."/>
            <person name="Venter J.C."/>
        </authorList>
    </citation>
    <scope>NUCLEOTIDE SEQUENCE [LARGE SCALE GENOMIC DNA]</scope>
    <source>
        <strain evidence="9 10">SIR-1</strain>
    </source>
</reference>
<evidence type="ECO:0000256" key="4">
    <source>
        <dbReference type="ARBA" id="ARBA00023136"/>
    </source>
</evidence>
<dbReference type="STRING" id="391625.PPSIR1_09830"/>
<feature type="transmembrane region" description="Helical" evidence="6">
    <location>
        <begin position="286"/>
        <end position="303"/>
    </location>
</feature>
<dbReference type="eggNOG" id="COG2966">
    <property type="taxonomic scope" value="Bacteria"/>
</dbReference>
<evidence type="ECO:0000256" key="2">
    <source>
        <dbReference type="ARBA" id="ARBA00022692"/>
    </source>
</evidence>
<evidence type="ECO:0008006" key="11">
    <source>
        <dbReference type="Google" id="ProtNLM"/>
    </source>
</evidence>
<feature type="transmembrane region" description="Helical" evidence="6">
    <location>
        <begin position="158"/>
        <end position="177"/>
    </location>
</feature>
<dbReference type="GO" id="GO:0022857">
    <property type="term" value="F:transmembrane transporter activity"/>
    <property type="evidence" value="ECO:0007669"/>
    <property type="project" value="InterPro"/>
</dbReference>
<feature type="transmembrane region" description="Helical" evidence="6">
    <location>
        <begin position="341"/>
        <end position="364"/>
    </location>
</feature>
<evidence type="ECO:0000256" key="3">
    <source>
        <dbReference type="ARBA" id="ARBA00022989"/>
    </source>
</evidence>
<feature type="transmembrane region" description="Helical" evidence="6">
    <location>
        <begin position="104"/>
        <end position="122"/>
    </location>
</feature>
<comment type="similarity">
    <text evidence="5">Belongs to the ThrE exporter (TC 2.A.79) family.</text>
</comment>
<gene>
    <name evidence="9" type="ORF">PPSIR1_09830</name>
</gene>
<feature type="transmembrane region" description="Helical" evidence="6">
    <location>
        <begin position="215"/>
        <end position="236"/>
    </location>
</feature>
<sequence>MAAATALQRLGNSAHELEATLAALELEALGPVQVFATPTSVELAFGRDAQRTRLLRVEAGEAQLGPLVELHQVIAAVASGSMAAGAGLEAIEAITGAPPRFGRAMTLLAFAAASAGAARFLSGSLADVIVAGGLGLLLGALALASSGRRGLGRVFPSAATFVAAGLSAALTGLVPGLNEGVTTLAAIIVLVPGLSLTLAMGELATRHLVAGTARFAGAMHTFVTMALGVALSRALVEMGDARVLVELRWALPELYLMPMGEPSRLLALILAPIGFCVLFQARWRDAPAIALTGVLAAELARVVGAGSGPEWGPELGAFAGAMVVGLGARLYANWAEVPRAVVLLPGLLLLVPGSVGFRGVTALLAHDPSAGIEGVFRMLLVAVALVAGVLVVQGADAEVEGARS</sequence>
<dbReference type="InterPro" id="IPR024528">
    <property type="entry name" value="ThrE_2"/>
</dbReference>
<dbReference type="Pfam" id="PF12821">
    <property type="entry name" value="ThrE_2"/>
    <property type="match status" value="1"/>
</dbReference>
<dbReference type="InterPro" id="IPR051361">
    <property type="entry name" value="ThrE/Ser_Exporter"/>
</dbReference>
<dbReference type="GO" id="GO:0016020">
    <property type="term" value="C:membrane"/>
    <property type="evidence" value="ECO:0007669"/>
    <property type="project" value="UniProtKB-SubCell"/>
</dbReference>
<feature type="transmembrane region" description="Helical" evidence="6">
    <location>
        <begin position="376"/>
        <end position="395"/>
    </location>
</feature>
<comment type="subcellular location">
    <subcellularLocation>
        <location evidence="1">Membrane</location>
        <topology evidence="1">Multi-pass membrane protein</topology>
    </subcellularLocation>
</comment>
<dbReference type="PANTHER" id="PTHR31082">
    <property type="entry name" value="PHEROMONE-REGULATED MEMBRANE PROTEIN 10"/>
    <property type="match status" value="1"/>
</dbReference>
<keyword evidence="10" id="KW-1185">Reference proteome</keyword>
<feature type="domain" description="Threonine/serine exporter-like N-terminal" evidence="7">
    <location>
        <begin position="1"/>
        <end position="233"/>
    </location>
</feature>
<feature type="domain" description="Threonine/Serine exporter ThrE" evidence="8">
    <location>
        <begin position="267"/>
        <end position="393"/>
    </location>
</feature>
<evidence type="ECO:0000256" key="5">
    <source>
        <dbReference type="ARBA" id="ARBA00034125"/>
    </source>
</evidence>
<organism evidence="9 10">
    <name type="scientific">Plesiocystis pacifica SIR-1</name>
    <dbReference type="NCBI Taxonomy" id="391625"/>
    <lineage>
        <taxon>Bacteria</taxon>
        <taxon>Pseudomonadati</taxon>
        <taxon>Myxococcota</taxon>
        <taxon>Polyangia</taxon>
        <taxon>Nannocystales</taxon>
        <taxon>Nannocystaceae</taxon>
        <taxon>Plesiocystis</taxon>
    </lineage>
</organism>
<feature type="transmembrane region" description="Helical" evidence="6">
    <location>
        <begin position="128"/>
        <end position="146"/>
    </location>
</feature>
<evidence type="ECO:0000259" key="7">
    <source>
        <dbReference type="Pfam" id="PF06738"/>
    </source>
</evidence>
<dbReference type="Pfam" id="PF06738">
    <property type="entry name" value="ThrE"/>
    <property type="match status" value="1"/>
</dbReference>
<evidence type="ECO:0000259" key="8">
    <source>
        <dbReference type="Pfam" id="PF12821"/>
    </source>
</evidence>
<evidence type="ECO:0000256" key="6">
    <source>
        <dbReference type="SAM" id="Phobius"/>
    </source>
</evidence>
<dbReference type="InterPro" id="IPR010619">
    <property type="entry name" value="ThrE-like_N"/>
</dbReference>
<name>A6G9S6_9BACT</name>
<keyword evidence="4 6" id="KW-0472">Membrane</keyword>
<keyword evidence="3 6" id="KW-1133">Transmembrane helix</keyword>
<keyword evidence="2 6" id="KW-0812">Transmembrane</keyword>
<dbReference type="PANTHER" id="PTHR31082:SF4">
    <property type="entry name" value="PHEROMONE-REGULATED MEMBRANE PROTEIN 10"/>
    <property type="match status" value="1"/>
</dbReference>
<dbReference type="EMBL" id="ABCS01000047">
    <property type="protein sequence ID" value="EDM77362.1"/>
    <property type="molecule type" value="Genomic_DNA"/>
</dbReference>
<feature type="transmembrane region" description="Helical" evidence="6">
    <location>
        <begin position="315"/>
        <end position="332"/>
    </location>
</feature>
<dbReference type="RefSeq" id="WP_006973468.1">
    <property type="nucleotide sequence ID" value="NZ_ABCS01000047.1"/>
</dbReference>
<evidence type="ECO:0000256" key="1">
    <source>
        <dbReference type="ARBA" id="ARBA00004141"/>
    </source>
</evidence>
<proteinExistence type="inferred from homology"/>
<dbReference type="AlphaFoldDB" id="A6G9S6"/>
<protein>
    <recommendedName>
        <fullName evidence="11">Threonine/serine exporter-like N-terminal domain-containing protein</fullName>
    </recommendedName>
</protein>
<evidence type="ECO:0000313" key="10">
    <source>
        <dbReference type="Proteomes" id="UP000005801"/>
    </source>
</evidence>